<sequence>MSGLFTHRSKAPCPIRQRLCAILYSLETGFISRSTSASLPWNPGERPTVITSMSSPYSCSHPYNHPLPSLSSAGGHTVLQKPDVIKTIGTTVGKRRKDEQLSPKEEEKRRIRRERNNLAGARYRNRQRGLTEKLQAKMEKLEEIKWVLQKEIAKLQKEKDKLEFLLVAHGPVRKIMDAELTHPSSLVQHPTSATISLSRSLLTIFQCSRH</sequence>
<keyword evidence="4" id="KW-1185">Reference proteome</keyword>
<evidence type="ECO:0000313" key="3">
    <source>
        <dbReference type="Ensembl" id="ENSCABP00000014192.1"/>
    </source>
</evidence>
<feature type="region of interest" description="Disordered" evidence="1">
    <location>
        <begin position="92"/>
        <end position="111"/>
    </location>
</feature>
<protein>
    <recommendedName>
        <fullName evidence="2">BZIP domain-containing protein</fullName>
    </recommendedName>
</protein>
<evidence type="ECO:0000259" key="2">
    <source>
        <dbReference type="PROSITE" id="PS50217"/>
    </source>
</evidence>
<feature type="domain" description="BZIP" evidence="2">
    <location>
        <begin position="106"/>
        <end position="169"/>
    </location>
</feature>
<dbReference type="CDD" id="cd14721">
    <property type="entry name" value="bZIP_Fos"/>
    <property type="match status" value="1"/>
</dbReference>
<dbReference type="GO" id="GO:0005634">
    <property type="term" value="C:nucleus"/>
    <property type="evidence" value="ECO:0007669"/>
    <property type="project" value="TreeGrafter"/>
</dbReference>
<dbReference type="GeneTree" id="ENSGT00940000158876"/>
<dbReference type="Gene3D" id="1.20.5.170">
    <property type="match status" value="1"/>
</dbReference>
<reference evidence="3" key="2">
    <citation type="submission" date="2025-09" db="UniProtKB">
        <authorList>
            <consortium name="Ensembl"/>
        </authorList>
    </citation>
    <scope>IDENTIFICATION</scope>
</reference>
<feature type="compositionally biased region" description="Basic and acidic residues" evidence="1">
    <location>
        <begin position="96"/>
        <end position="109"/>
    </location>
</feature>
<dbReference type="PANTHER" id="PTHR23351">
    <property type="entry name" value="FOS TRANSCRIPTION FACTOR-RELATED"/>
    <property type="match status" value="1"/>
</dbReference>
<proteinExistence type="predicted"/>
<dbReference type="AlphaFoldDB" id="A0A8C0GWJ5"/>
<dbReference type="PRINTS" id="PR00042">
    <property type="entry name" value="LEUZIPPRFOS"/>
</dbReference>
<dbReference type="PANTHER" id="PTHR23351:SF25">
    <property type="entry name" value="FOS-RELATED ANTIGEN 2"/>
    <property type="match status" value="1"/>
</dbReference>
<accession>A0A8C0GWJ5</accession>
<dbReference type="GO" id="GO:0000978">
    <property type="term" value="F:RNA polymerase II cis-regulatory region sequence-specific DNA binding"/>
    <property type="evidence" value="ECO:0007669"/>
    <property type="project" value="TreeGrafter"/>
</dbReference>
<organism evidence="3 4">
    <name type="scientific">Chelonoidis abingdonii</name>
    <name type="common">Abingdon island giant tortoise</name>
    <name type="synonym">Testudo abingdonii</name>
    <dbReference type="NCBI Taxonomy" id="106734"/>
    <lineage>
        <taxon>Eukaryota</taxon>
        <taxon>Metazoa</taxon>
        <taxon>Chordata</taxon>
        <taxon>Craniata</taxon>
        <taxon>Vertebrata</taxon>
        <taxon>Euteleostomi</taxon>
        <taxon>Archelosauria</taxon>
        <taxon>Testudinata</taxon>
        <taxon>Testudines</taxon>
        <taxon>Cryptodira</taxon>
        <taxon>Durocryptodira</taxon>
        <taxon>Testudinoidea</taxon>
        <taxon>Testudinidae</taxon>
        <taxon>Chelonoidis</taxon>
    </lineage>
</organism>
<evidence type="ECO:0000256" key="1">
    <source>
        <dbReference type="SAM" id="MobiDB-lite"/>
    </source>
</evidence>
<dbReference type="InterPro" id="IPR000837">
    <property type="entry name" value="AP-1"/>
</dbReference>
<dbReference type="InterPro" id="IPR046347">
    <property type="entry name" value="bZIP_sf"/>
</dbReference>
<dbReference type="Proteomes" id="UP000694404">
    <property type="component" value="Unplaced"/>
</dbReference>
<dbReference type="InterPro" id="IPR004827">
    <property type="entry name" value="bZIP"/>
</dbReference>
<dbReference type="SMART" id="SM00338">
    <property type="entry name" value="BRLZ"/>
    <property type="match status" value="1"/>
</dbReference>
<dbReference type="PROSITE" id="PS50217">
    <property type="entry name" value="BZIP"/>
    <property type="match status" value="1"/>
</dbReference>
<dbReference type="GO" id="GO:0000981">
    <property type="term" value="F:DNA-binding transcription factor activity, RNA polymerase II-specific"/>
    <property type="evidence" value="ECO:0007669"/>
    <property type="project" value="TreeGrafter"/>
</dbReference>
<evidence type="ECO:0000313" key="4">
    <source>
        <dbReference type="Proteomes" id="UP000694404"/>
    </source>
</evidence>
<reference evidence="3" key="1">
    <citation type="submission" date="2025-08" db="UniProtKB">
        <authorList>
            <consortium name="Ensembl"/>
        </authorList>
    </citation>
    <scope>IDENTIFICATION</scope>
</reference>
<dbReference type="Ensembl" id="ENSCABT00000015551.1">
    <property type="protein sequence ID" value="ENSCABP00000014192.1"/>
    <property type="gene ID" value="ENSCABG00000010589.1"/>
</dbReference>
<dbReference type="SUPFAM" id="SSF57959">
    <property type="entry name" value="Leucine zipper domain"/>
    <property type="match status" value="1"/>
</dbReference>
<name>A0A8C0GWJ5_CHEAB</name>